<protein>
    <submittedName>
        <fullName evidence="2">Uncharacterized protein</fullName>
    </submittedName>
</protein>
<dbReference type="Proteomes" id="UP001381693">
    <property type="component" value="Unassembled WGS sequence"/>
</dbReference>
<evidence type="ECO:0000313" key="2">
    <source>
        <dbReference type="EMBL" id="KAK7080428.1"/>
    </source>
</evidence>
<proteinExistence type="predicted"/>
<dbReference type="PANTHER" id="PTHR44464:SF1">
    <property type="entry name" value="WD REPEAT-CONTAINING PROTEIN 17"/>
    <property type="match status" value="1"/>
</dbReference>
<sequence length="249" mass="27733">HLDKAFSECVALSKTVRNTRKGPPPEVPPRRSSTEMNGTGHIQERTLECARLVAQWHLLKGSPIVAACALLAVDDIKGALLMLLRGHELELVVSVGRLVGLDNPVFADFNTYESDIGAIKGMIYTAVRYLTYRAIRLSLWELAIDITKTLPEGTDRTVLQAEVLISFIGNHEDQETLYNYAGFPPPVECPEKSIGPVLDQVMYLLLSTQPYKGLNKALEFLQENESSFPKEKYIILVFMHPVKVSPLEA</sequence>
<feature type="region of interest" description="Disordered" evidence="1">
    <location>
        <begin position="17"/>
        <end position="40"/>
    </location>
</feature>
<organism evidence="2 3">
    <name type="scientific">Halocaridina rubra</name>
    <name type="common">Hawaiian red shrimp</name>
    <dbReference type="NCBI Taxonomy" id="373956"/>
    <lineage>
        <taxon>Eukaryota</taxon>
        <taxon>Metazoa</taxon>
        <taxon>Ecdysozoa</taxon>
        <taxon>Arthropoda</taxon>
        <taxon>Crustacea</taxon>
        <taxon>Multicrustacea</taxon>
        <taxon>Malacostraca</taxon>
        <taxon>Eumalacostraca</taxon>
        <taxon>Eucarida</taxon>
        <taxon>Decapoda</taxon>
        <taxon>Pleocyemata</taxon>
        <taxon>Caridea</taxon>
        <taxon>Atyoidea</taxon>
        <taxon>Atyidae</taxon>
        <taxon>Halocaridina</taxon>
    </lineage>
</organism>
<dbReference type="AlphaFoldDB" id="A0AAN8XHI9"/>
<keyword evidence="3" id="KW-1185">Reference proteome</keyword>
<evidence type="ECO:0000313" key="3">
    <source>
        <dbReference type="Proteomes" id="UP001381693"/>
    </source>
</evidence>
<accession>A0AAN8XHI9</accession>
<dbReference type="EMBL" id="JAXCGZ010005938">
    <property type="protein sequence ID" value="KAK7080428.1"/>
    <property type="molecule type" value="Genomic_DNA"/>
</dbReference>
<gene>
    <name evidence="2" type="ORF">SK128_021778</name>
</gene>
<comment type="caution">
    <text evidence="2">The sequence shown here is derived from an EMBL/GenBank/DDBJ whole genome shotgun (WGS) entry which is preliminary data.</text>
</comment>
<name>A0AAN8XHI9_HALRR</name>
<evidence type="ECO:0000256" key="1">
    <source>
        <dbReference type="SAM" id="MobiDB-lite"/>
    </source>
</evidence>
<reference evidence="2 3" key="1">
    <citation type="submission" date="2023-11" db="EMBL/GenBank/DDBJ databases">
        <title>Halocaridina rubra genome assembly.</title>
        <authorList>
            <person name="Smith C."/>
        </authorList>
    </citation>
    <scope>NUCLEOTIDE SEQUENCE [LARGE SCALE GENOMIC DNA]</scope>
    <source>
        <strain evidence="2">EP-1</strain>
        <tissue evidence="2">Whole</tissue>
    </source>
</reference>
<dbReference type="PANTHER" id="PTHR44464">
    <property type="entry name" value="WD REPEAT-CONTAINING PROTEIN 17"/>
    <property type="match status" value="1"/>
</dbReference>
<feature type="non-terminal residue" evidence="2">
    <location>
        <position position="1"/>
    </location>
</feature>